<proteinExistence type="predicted"/>
<protein>
    <submittedName>
        <fullName evidence="1">Uncharacterized protein</fullName>
    </submittedName>
</protein>
<evidence type="ECO:0000313" key="1">
    <source>
        <dbReference type="EMBL" id="MBA1273761.1"/>
    </source>
</evidence>
<dbReference type="RefSeq" id="WP_181070685.1">
    <property type="nucleotide sequence ID" value="NZ_JAAMRF010000004.1"/>
</dbReference>
<comment type="caution">
    <text evidence="1">The sequence shown here is derived from an EMBL/GenBank/DDBJ whole genome shotgun (WGS) entry which is preliminary data.</text>
</comment>
<accession>A0ABR5Z0R4</accession>
<dbReference type="Proteomes" id="UP000786387">
    <property type="component" value="Unassembled WGS sequence"/>
</dbReference>
<dbReference type="EMBL" id="JAAMRF010000004">
    <property type="protein sequence ID" value="MBA1273761.1"/>
    <property type="molecule type" value="Genomic_DNA"/>
</dbReference>
<organism evidence="1 2">
    <name type="scientific">Stutzerimonas azotifigens</name>
    <dbReference type="NCBI Taxonomy" id="291995"/>
    <lineage>
        <taxon>Bacteria</taxon>
        <taxon>Pseudomonadati</taxon>
        <taxon>Pseudomonadota</taxon>
        <taxon>Gammaproteobacteria</taxon>
        <taxon>Pseudomonadales</taxon>
        <taxon>Pseudomonadaceae</taxon>
        <taxon>Stutzerimonas</taxon>
    </lineage>
</organism>
<name>A0ABR5Z0R4_9GAMM</name>
<sequence length="98" mass="11119">MFGLSKSHKFEVNYIFRNDPRVQIFESEQDSFSQADAIRHLIELHNADAENNLAMPEPDAGEAELTKQAEVLGISDIRVTKLVREHEKGTSPGHYQQP</sequence>
<gene>
    <name evidence="1" type="ORF">G7026_10355</name>
</gene>
<evidence type="ECO:0000313" key="2">
    <source>
        <dbReference type="Proteomes" id="UP000786387"/>
    </source>
</evidence>
<reference evidence="1 2" key="1">
    <citation type="submission" date="2020-02" db="EMBL/GenBank/DDBJ databases">
        <title>Synteny-based analysis reveals conserved mechanism for high triclosan tolerance in Pseudomonas, as well as instances of horizontal transfer.</title>
        <authorList>
            <person name="Mcfarland A.G."/>
            <person name="Bertucci H.K."/>
            <person name="Litmann E."/>
            <person name="Shen J."/>
            <person name="Huttenhower C."/>
            <person name="Hartmann E.M."/>
        </authorList>
    </citation>
    <scope>NUCLEOTIDE SEQUENCE [LARGE SCALE GENOMIC DNA]</scope>
    <source>
        <strain evidence="1 2">115A1</strain>
    </source>
</reference>
<keyword evidence="2" id="KW-1185">Reference proteome</keyword>